<comment type="catalytic activity">
    <reaction evidence="10 11">
        <text>DNA(n) + a 2'-deoxyribonucleoside 5'-triphosphate = DNA(n+1) + diphosphate</text>
        <dbReference type="Rhea" id="RHEA:22508"/>
        <dbReference type="Rhea" id="RHEA-COMP:17339"/>
        <dbReference type="Rhea" id="RHEA-COMP:17340"/>
        <dbReference type="ChEBI" id="CHEBI:33019"/>
        <dbReference type="ChEBI" id="CHEBI:61560"/>
        <dbReference type="ChEBI" id="CHEBI:173112"/>
        <dbReference type="EC" id="2.7.7.7"/>
    </reaction>
</comment>
<dbReference type="InterPro" id="IPR050238">
    <property type="entry name" value="DNA_Rep/Repair_Clamp_Loader"/>
</dbReference>
<proteinExistence type="inferred from homology"/>
<accession>A0A7G8BKG2</accession>
<dbReference type="RefSeq" id="WP_186744137.1">
    <property type="nucleotide sequence ID" value="NZ_CP060394.1"/>
</dbReference>
<reference evidence="14 15" key="1">
    <citation type="submission" date="2020-08" db="EMBL/GenBank/DDBJ databases">
        <title>Edaphobacter telluris sp. nov. and Acidobacterium dinghuensis sp. nov., two acidobacteria isolated from forest soil.</title>
        <authorList>
            <person name="Fu J."/>
            <person name="Qiu L."/>
        </authorList>
    </citation>
    <scope>NUCLEOTIDE SEQUENCE [LARGE SCALE GENOMIC DNA]</scope>
    <source>
        <strain evidence="14">4Y35</strain>
    </source>
</reference>
<evidence type="ECO:0000259" key="13">
    <source>
        <dbReference type="SMART" id="SM00382"/>
    </source>
</evidence>
<dbReference type="GO" id="GO:0046872">
    <property type="term" value="F:metal ion binding"/>
    <property type="evidence" value="ECO:0007669"/>
    <property type="project" value="UniProtKB-KW"/>
</dbReference>
<keyword evidence="2 11" id="KW-0808">Transferase</keyword>
<keyword evidence="4 11" id="KW-0235">DNA replication</keyword>
<keyword evidence="7" id="KW-0862">Zinc</keyword>
<evidence type="ECO:0000313" key="15">
    <source>
        <dbReference type="Proteomes" id="UP000515312"/>
    </source>
</evidence>
<feature type="region of interest" description="Disordered" evidence="12">
    <location>
        <begin position="393"/>
        <end position="461"/>
    </location>
</feature>
<dbReference type="Gene3D" id="3.40.50.300">
    <property type="entry name" value="P-loop containing nucleotide triphosphate hydrolases"/>
    <property type="match status" value="1"/>
</dbReference>
<evidence type="ECO:0000256" key="12">
    <source>
        <dbReference type="SAM" id="MobiDB-lite"/>
    </source>
</evidence>
<evidence type="ECO:0000256" key="1">
    <source>
        <dbReference type="ARBA" id="ARBA00006360"/>
    </source>
</evidence>
<sequence>MAYQVLARKYRPQRFGDVVGQEHVTRTLLNALEQGRIAHGYIFSGHRGIGKTTIARILAMALNCRTAIGSTTQSGSRPTPEPCGFCDSCTEIRAGNAVDVIEIDAATNRGIDEIRELRDAARYRPARDKYKIYILDEAHQITDAAFNALLKTLEEPPEHVVFMMATTQPEDFPQTIRSRCQHFSFHAVKFDDILGQLRAIAGQENISADDAALALLAEAGDGSMRDALSIMDQAIASAPLVDGKAKLDAEQIRELMGSVPNTVFERLLEAISESQTAAVIEEINTLLNAGNSPAALARQFVRYLRNVLMVRIAGEGSDLLQVSADERARAARSAVLFSEEDLTRFLQVMLRTFDELNYRQEQRFHLELGLVKLVHLQRLLPVEEFLSQLPTGTKLSSGGGALPKSAPSSSAASAAPTSSAPRPVAPVRAAEAAKPAFSPFEADRNRKASSETTEAPSIEMAVEPVAAAPRALTPLEAASRSVETATAKAPMSVAAEPPLEATAGALALAAEPVVEAKAEPQGDDALDLDRIREAVCAALDDKEHNTASVLLADGNWSIEGDTIRVEARIKKMMLELTMNIEAEKIVKNALRALGVSQKLVVVPGENGAANTNAKPRVAASGSVQAAALDNPLVKQAMDLFAGEVRSVLDLRDKK</sequence>
<keyword evidence="5" id="KW-0479">Metal-binding</keyword>
<dbReference type="Pfam" id="PF13177">
    <property type="entry name" value="DNA_pol3_delta2"/>
    <property type="match status" value="1"/>
</dbReference>
<dbReference type="Gene3D" id="1.10.8.60">
    <property type="match status" value="1"/>
</dbReference>
<dbReference type="InterPro" id="IPR022754">
    <property type="entry name" value="DNA_pol_III_gamma-3"/>
</dbReference>
<keyword evidence="6 11" id="KW-0547">Nucleotide-binding</keyword>
<dbReference type="PANTHER" id="PTHR11669:SF0">
    <property type="entry name" value="PROTEIN STICHEL-LIKE 2"/>
    <property type="match status" value="1"/>
</dbReference>
<feature type="domain" description="AAA+ ATPase" evidence="13">
    <location>
        <begin position="37"/>
        <end position="189"/>
    </location>
</feature>
<evidence type="ECO:0000256" key="5">
    <source>
        <dbReference type="ARBA" id="ARBA00022723"/>
    </source>
</evidence>
<comment type="similarity">
    <text evidence="1 11">Belongs to the DnaX/STICHEL family.</text>
</comment>
<dbReference type="InterPro" id="IPR045085">
    <property type="entry name" value="HLD_clamp_pol_III_gamma_tau"/>
</dbReference>
<feature type="compositionally biased region" description="Low complexity" evidence="12">
    <location>
        <begin position="402"/>
        <end position="436"/>
    </location>
</feature>
<keyword evidence="9 11" id="KW-0239">DNA-directed DNA polymerase</keyword>
<evidence type="ECO:0000256" key="8">
    <source>
        <dbReference type="ARBA" id="ARBA00022840"/>
    </source>
</evidence>
<evidence type="ECO:0000256" key="3">
    <source>
        <dbReference type="ARBA" id="ARBA00022695"/>
    </source>
</evidence>
<dbReference type="GO" id="GO:0006261">
    <property type="term" value="P:DNA-templated DNA replication"/>
    <property type="evidence" value="ECO:0007669"/>
    <property type="project" value="TreeGrafter"/>
</dbReference>
<keyword evidence="8 11" id="KW-0067">ATP-binding</keyword>
<organism evidence="14 15">
    <name type="scientific">Alloacidobacterium dinghuense</name>
    <dbReference type="NCBI Taxonomy" id="2763107"/>
    <lineage>
        <taxon>Bacteria</taxon>
        <taxon>Pseudomonadati</taxon>
        <taxon>Acidobacteriota</taxon>
        <taxon>Terriglobia</taxon>
        <taxon>Terriglobales</taxon>
        <taxon>Acidobacteriaceae</taxon>
        <taxon>Alloacidobacterium</taxon>
    </lineage>
</organism>
<dbReference type="InterPro" id="IPR003593">
    <property type="entry name" value="AAA+_ATPase"/>
</dbReference>
<dbReference type="GO" id="GO:0003677">
    <property type="term" value="F:DNA binding"/>
    <property type="evidence" value="ECO:0007669"/>
    <property type="project" value="InterPro"/>
</dbReference>
<dbReference type="KEGG" id="adin:H7849_03380"/>
<dbReference type="SUPFAM" id="SSF48019">
    <property type="entry name" value="post-AAA+ oligomerization domain-like"/>
    <property type="match status" value="1"/>
</dbReference>
<dbReference type="InterPro" id="IPR027417">
    <property type="entry name" value="P-loop_NTPase"/>
</dbReference>
<dbReference type="NCBIfam" id="TIGR02397">
    <property type="entry name" value="dnaX_nterm"/>
    <property type="match status" value="1"/>
</dbReference>
<evidence type="ECO:0000256" key="4">
    <source>
        <dbReference type="ARBA" id="ARBA00022705"/>
    </source>
</evidence>
<evidence type="ECO:0000313" key="14">
    <source>
        <dbReference type="EMBL" id="QNI33032.1"/>
    </source>
</evidence>
<dbReference type="EC" id="2.7.7.7" evidence="11"/>
<evidence type="ECO:0000256" key="7">
    <source>
        <dbReference type="ARBA" id="ARBA00022833"/>
    </source>
</evidence>
<protein>
    <recommendedName>
        <fullName evidence="11">DNA polymerase III subunit gamma/tau</fullName>
        <ecNumber evidence="11">2.7.7.7</ecNumber>
    </recommendedName>
</protein>
<dbReference type="GO" id="GO:0003887">
    <property type="term" value="F:DNA-directed DNA polymerase activity"/>
    <property type="evidence" value="ECO:0007669"/>
    <property type="project" value="UniProtKB-KW"/>
</dbReference>
<dbReference type="Proteomes" id="UP000515312">
    <property type="component" value="Chromosome"/>
</dbReference>
<evidence type="ECO:0000256" key="10">
    <source>
        <dbReference type="ARBA" id="ARBA00049244"/>
    </source>
</evidence>
<gene>
    <name evidence="11 14" type="primary">dnaX</name>
    <name evidence="14" type="ORF">H7849_03380</name>
</gene>
<dbReference type="CDD" id="cd00009">
    <property type="entry name" value="AAA"/>
    <property type="match status" value="1"/>
</dbReference>
<comment type="subunit">
    <text evidence="11">DNA polymerase III contains a core (composed of alpha, epsilon and theta chains) that associates with a tau subunit. This core dimerizes to form the POLIII' complex. PolIII' associates with the gamma complex (composed of gamma, delta, delta', psi and chi chains) and with the beta chain to form the complete DNA polymerase III complex.</text>
</comment>
<dbReference type="PANTHER" id="PTHR11669">
    <property type="entry name" value="REPLICATION FACTOR C / DNA POLYMERASE III GAMMA-TAU SUBUNIT"/>
    <property type="match status" value="1"/>
</dbReference>
<dbReference type="Gene3D" id="1.20.272.10">
    <property type="match status" value="1"/>
</dbReference>
<keyword evidence="3 11" id="KW-0548">Nucleotidyltransferase</keyword>
<dbReference type="Pfam" id="PF22608">
    <property type="entry name" value="DNAX_ATPase_lid"/>
    <property type="match status" value="1"/>
</dbReference>
<evidence type="ECO:0000256" key="9">
    <source>
        <dbReference type="ARBA" id="ARBA00022932"/>
    </source>
</evidence>
<dbReference type="FunFam" id="3.40.50.300:FF:000014">
    <property type="entry name" value="DNA polymerase III subunit gamma/tau"/>
    <property type="match status" value="1"/>
</dbReference>
<evidence type="ECO:0000256" key="6">
    <source>
        <dbReference type="ARBA" id="ARBA00022741"/>
    </source>
</evidence>
<evidence type="ECO:0000256" key="11">
    <source>
        <dbReference type="RuleBase" id="RU364063"/>
    </source>
</evidence>
<evidence type="ECO:0000256" key="2">
    <source>
        <dbReference type="ARBA" id="ARBA00022679"/>
    </source>
</evidence>
<dbReference type="GO" id="GO:0009360">
    <property type="term" value="C:DNA polymerase III complex"/>
    <property type="evidence" value="ECO:0007669"/>
    <property type="project" value="InterPro"/>
</dbReference>
<dbReference type="InterPro" id="IPR008921">
    <property type="entry name" value="DNA_pol3_clamp-load_cplx_C"/>
</dbReference>
<dbReference type="AlphaFoldDB" id="A0A7G8BKG2"/>
<dbReference type="GO" id="GO:0005524">
    <property type="term" value="F:ATP binding"/>
    <property type="evidence" value="ECO:0007669"/>
    <property type="project" value="UniProtKB-KW"/>
</dbReference>
<dbReference type="InterPro" id="IPR012763">
    <property type="entry name" value="DNA_pol_III_sug/sutau_N"/>
</dbReference>
<dbReference type="SMART" id="SM00382">
    <property type="entry name" value="AAA"/>
    <property type="match status" value="1"/>
</dbReference>
<dbReference type="FunFam" id="1.10.8.60:FF:000013">
    <property type="entry name" value="DNA polymerase III subunit gamma/tau"/>
    <property type="match status" value="1"/>
</dbReference>
<keyword evidence="15" id="KW-1185">Reference proteome</keyword>
<dbReference type="EMBL" id="CP060394">
    <property type="protein sequence ID" value="QNI33032.1"/>
    <property type="molecule type" value="Genomic_DNA"/>
</dbReference>
<dbReference type="Pfam" id="PF12169">
    <property type="entry name" value="DNA_pol3_gamma3"/>
    <property type="match status" value="1"/>
</dbReference>
<name>A0A7G8BKG2_9BACT</name>
<dbReference type="SUPFAM" id="SSF52540">
    <property type="entry name" value="P-loop containing nucleoside triphosphate hydrolases"/>
    <property type="match status" value="1"/>
</dbReference>
<dbReference type="NCBIfam" id="NF004046">
    <property type="entry name" value="PRK05563.1"/>
    <property type="match status" value="1"/>
</dbReference>
<comment type="function">
    <text evidence="11">DNA polymerase III is a complex, multichain enzyme responsible for most of the replicative synthesis in bacteria. This DNA polymerase also exhibits 3' to 5' exonuclease activity.</text>
</comment>